<sequence length="223" mass="24703">MADDTPDLVLRRLADLDPSSRRQWLLDHQPVGVSPFHWWLGLIEAAVQCVRYRWAGWRFDGPAVDMEVVALLVECALGRGLPLVHAVDDLVLLSRSALEAGYAMTELPAILRPDEIAQRTLGGFPMSRQEAADRAAHLRSITLTEDDFVRPGEDIAVSLRDLSGTDEYRSARELLDMERALTRIAPIVDLIVDAGLAAEVRAWRDVVPDLETVSESWPTGLSG</sequence>
<evidence type="ECO:0000313" key="1">
    <source>
        <dbReference type="EMBL" id="MFD0692033.1"/>
    </source>
</evidence>
<organism evidence="1 2">
    <name type="scientific">Actinomadura fibrosa</name>
    <dbReference type="NCBI Taxonomy" id="111802"/>
    <lineage>
        <taxon>Bacteria</taxon>
        <taxon>Bacillati</taxon>
        <taxon>Actinomycetota</taxon>
        <taxon>Actinomycetes</taxon>
        <taxon>Streptosporangiales</taxon>
        <taxon>Thermomonosporaceae</taxon>
        <taxon>Actinomadura</taxon>
    </lineage>
</organism>
<dbReference type="RefSeq" id="WP_131758469.1">
    <property type="nucleotide sequence ID" value="NZ_CAACUY010000052.1"/>
</dbReference>
<comment type="caution">
    <text evidence="1">The sequence shown here is derived from an EMBL/GenBank/DDBJ whole genome shotgun (WGS) entry which is preliminary data.</text>
</comment>
<dbReference type="EMBL" id="JBHTGP010000035">
    <property type="protein sequence ID" value="MFD0692033.1"/>
    <property type="molecule type" value="Genomic_DNA"/>
</dbReference>
<keyword evidence="2" id="KW-1185">Reference proteome</keyword>
<reference evidence="2" key="1">
    <citation type="journal article" date="2019" name="Int. J. Syst. Evol. Microbiol.">
        <title>The Global Catalogue of Microorganisms (GCM) 10K type strain sequencing project: providing services to taxonomists for standard genome sequencing and annotation.</title>
        <authorList>
            <consortium name="The Broad Institute Genomics Platform"/>
            <consortium name="The Broad Institute Genome Sequencing Center for Infectious Disease"/>
            <person name="Wu L."/>
            <person name="Ma J."/>
        </authorList>
    </citation>
    <scope>NUCLEOTIDE SEQUENCE [LARGE SCALE GENOMIC DNA]</scope>
    <source>
        <strain evidence="2">JCM 9371</strain>
    </source>
</reference>
<name>A0ABW2Y2M1_9ACTN</name>
<proteinExistence type="predicted"/>
<evidence type="ECO:0000313" key="2">
    <source>
        <dbReference type="Proteomes" id="UP001597063"/>
    </source>
</evidence>
<dbReference type="Proteomes" id="UP001597063">
    <property type="component" value="Unassembled WGS sequence"/>
</dbReference>
<gene>
    <name evidence="1" type="ORF">ACFQZM_46625</name>
</gene>
<protein>
    <submittedName>
        <fullName evidence="1">Uncharacterized protein</fullName>
    </submittedName>
</protein>
<accession>A0ABW2Y2M1</accession>